<organism evidence="1 2">
    <name type="scientific">Phrynosoma platyrhinos</name>
    <name type="common">Desert horned lizard</name>
    <dbReference type="NCBI Taxonomy" id="52577"/>
    <lineage>
        <taxon>Eukaryota</taxon>
        <taxon>Metazoa</taxon>
        <taxon>Chordata</taxon>
        <taxon>Craniata</taxon>
        <taxon>Vertebrata</taxon>
        <taxon>Euteleostomi</taxon>
        <taxon>Lepidosauria</taxon>
        <taxon>Squamata</taxon>
        <taxon>Bifurcata</taxon>
        <taxon>Unidentata</taxon>
        <taxon>Episquamata</taxon>
        <taxon>Toxicofera</taxon>
        <taxon>Iguania</taxon>
        <taxon>Phrynosomatidae</taxon>
        <taxon>Phrynosomatinae</taxon>
        <taxon>Phrynosoma</taxon>
    </lineage>
</organism>
<proteinExistence type="predicted"/>
<dbReference type="PANTHER" id="PTHR38002:SF1">
    <property type="entry name" value="CHROMOSOME 4 OPEN READING FRAME 36"/>
    <property type="match status" value="1"/>
</dbReference>
<keyword evidence="2" id="KW-1185">Reference proteome</keyword>
<dbReference type="Pfam" id="PF15022">
    <property type="entry name" value="DUF4522"/>
    <property type="match status" value="1"/>
</dbReference>
<name>A0ABQ7SEQ8_PHRPL</name>
<comment type="caution">
    <text evidence="1">The sequence shown here is derived from an EMBL/GenBank/DDBJ whole genome shotgun (WGS) entry which is preliminary data.</text>
</comment>
<dbReference type="InterPro" id="IPR027825">
    <property type="entry name" value="DUF4522"/>
</dbReference>
<protein>
    <submittedName>
        <fullName evidence="1">Uncharacterized protein</fullName>
    </submittedName>
</protein>
<evidence type="ECO:0000313" key="1">
    <source>
        <dbReference type="EMBL" id="KAH0615820.1"/>
    </source>
</evidence>
<dbReference type="Proteomes" id="UP000826234">
    <property type="component" value="Unassembled WGS sequence"/>
</dbReference>
<gene>
    <name evidence="1" type="ORF">JD844_026371</name>
</gene>
<reference evidence="1 2" key="1">
    <citation type="journal article" date="2022" name="Gigascience">
        <title>A chromosome-level genome assembly and annotation of the desert horned lizard, Phrynosoma platyrhinos, provides insight into chromosomal rearrangements among reptiles.</title>
        <authorList>
            <person name="Koochekian N."/>
            <person name="Ascanio A."/>
            <person name="Farleigh K."/>
            <person name="Card D.C."/>
            <person name="Schield D.R."/>
            <person name="Castoe T.A."/>
            <person name="Jezkova T."/>
        </authorList>
    </citation>
    <scope>NUCLEOTIDE SEQUENCE [LARGE SCALE GENOMIC DNA]</scope>
    <source>
        <strain evidence="1">NK-2021</strain>
    </source>
</reference>
<dbReference type="PANTHER" id="PTHR38002">
    <property type="entry name" value="C4ORF36 ISOFORM 11"/>
    <property type="match status" value="1"/>
</dbReference>
<accession>A0ABQ7SEQ8</accession>
<sequence>MEYDLYRTKKLTSVLKSSPYKLHDRLEFAALTRLLLLASKEVIVNPLHFDICWGCPFKLRPVTTVLKAHFPSMQMIEAEKMLEFQRIESIQRQQKLAQQVESELRSRILLERRPLPPSGPN</sequence>
<evidence type="ECO:0000313" key="2">
    <source>
        <dbReference type="Proteomes" id="UP000826234"/>
    </source>
</evidence>
<dbReference type="EMBL" id="JAIPUX010005290">
    <property type="protein sequence ID" value="KAH0615820.1"/>
    <property type="molecule type" value="Genomic_DNA"/>
</dbReference>